<dbReference type="PANTHER" id="PTHR45569:SF1">
    <property type="entry name" value="SENSOR PROTEIN KDPD"/>
    <property type="match status" value="1"/>
</dbReference>
<dbReference type="Gene3D" id="3.40.50.620">
    <property type="entry name" value="HUPs"/>
    <property type="match status" value="1"/>
</dbReference>
<proteinExistence type="predicted"/>
<protein>
    <submittedName>
        <fullName evidence="6">Histidine kinase</fullName>
    </submittedName>
</protein>
<dbReference type="Pfam" id="PF02702">
    <property type="entry name" value="KdpD"/>
    <property type="match status" value="1"/>
</dbReference>
<evidence type="ECO:0000256" key="2">
    <source>
        <dbReference type="ARBA" id="ARBA00022777"/>
    </source>
</evidence>
<dbReference type="NCBIfam" id="NF038185">
    <property type="entry name" value="KdpD_non_kinase"/>
    <property type="match status" value="1"/>
</dbReference>
<evidence type="ECO:0000259" key="5">
    <source>
        <dbReference type="Pfam" id="PF02702"/>
    </source>
</evidence>
<dbReference type="Pfam" id="PF00582">
    <property type="entry name" value="Usp"/>
    <property type="match status" value="1"/>
</dbReference>
<dbReference type="Gene3D" id="3.40.50.300">
    <property type="entry name" value="P-loop containing nucleotide triphosphate hydrolases"/>
    <property type="match status" value="1"/>
</dbReference>
<evidence type="ECO:0000259" key="4">
    <source>
        <dbReference type="Pfam" id="PF00582"/>
    </source>
</evidence>
<keyword evidence="2 6" id="KW-0418">Kinase</keyword>
<dbReference type="GO" id="GO:0005737">
    <property type="term" value="C:cytoplasm"/>
    <property type="evidence" value="ECO:0007669"/>
    <property type="project" value="UniProtKB-ARBA"/>
</dbReference>
<evidence type="ECO:0000256" key="1">
    <source>
        <dbReference type="ARBA" id="ARBA00022679"/>
    </source>
</evidence>
<evidence type="ECO:0000313" key="6">
    <source>
        <dbReference type="EMBL" id="ANC76412.1"/>
    </source>
</evidence>
<dbReference type="CDD" id="cd01987">
    <property type="entry name" value="USP_KdpD-like"/>
    <property type="match status" value="1"/>
</dbReference>
<dbReference type="InterPro" id="IPR014729">
    <property type="entry name" value="Rossmann-like_a/b/a_fold"/>
</dbReference>
<keyword evidence="3" id="KW-0902">Two-component regulatory system</keyword>
<dbReference type="SUPFAM" id="SSF52540">
    <property type="entry name" value="P-loop containing nucleoside triphosphate hydrolases"/>
    <property type="match status" value="1"/>
</dbReference>
<name>A0A160ILY1_9BACL</name>
<dbReference type="EMBL" id="CP015378">
    <property type="protein sequence ID" value="ANC76412.1"/>
    <property type="molecule type" value="Genomic_DNA"/>
</dbReference>
<evidence type="ECO:0000256" key="3">
    <source>
        <dbReference type="ARBA" id="ARBA00023012"/>
    </source>
</evidence>
<reference evidence="6 7" key="1">
    <citation type="submission" date="2016-04" db="EMBL/GenBank/DDBJ databases">
        <title>Complete genome sequence of Fictibacillus phosphorivorans G25-29, a strain toxic to nematodes.</title>
        <authorList>
            <person name="Zheng Z."/>
        </authorList>
    </citation>
    <scope>NUCLEOTIDE SEQUENCE [LARGE SCALE GENOMIC DNA]</scope>
    <source>
        <strain evidence="6 7">G25-29</strain>
    </source>
</reference>
<feature type="domain" description="Signal transduction histidine kinase osmosensitive K+ channel sensor N-terminal" evidence="5">
    <location>
        <begin position="25"/>
        <end position="233"/>
    </location>
</feature>
<dbReference type="RefSeq" id="WP_066392492.1">
    <property type="nucleotide sequence ID" value="NZ_CP015378.1"/>
</dbReference>
<sequence length="384" mass="44362">MYDEYPHLKRKTPEEFLQEIYQDEKGKLKLFVGAAPGVGKSYRILLEAHDIKKQGVDIVIGLIETHGRKETADRIKNLEIIPKKIIEYKDKKLEELNVEMIIERRPDVVIIDELAHTNVPGSKNKKRYMDVEEILDAGINVVSAVNIQHIESVHDIVQHITGVAVRERIPDRILEIAHEVILIDVTPEMLRQRLIEGKIYAQEKIDQALNNFFTKNNLGALRELSLREIADDVDEKLLKSDIVFTDSGPTGVAEKILVCVQYGPSAEKLIRRGWRIANRLNAELYVLNVWIDHRGNISQEQRKRIRVWKKLAVEFNAKFILERFRQRKIPQVITDVAKEHHITQIILGQSARTRWEEIIKGSIVNSIMRNSKNIDIHIVSEEQS</sequence>
<dbReference type="InterPro" id="IPR006016">
    <property type="entry name" value="UspA"/>
</dbReference>
<dbReference type="SUPFAM" id="SSF52402">
    <property type="entry name" value="Adenine nucleotide alpha hydrolases-like"/>
    <property type="match status" value="1"/>
</dbReference>
<dbReference type="InterPro" id="IPR003852">
    <property type="entry name" value="Sig_transdc_His_kinase_KdpD_N"/>
</dbReference>
<dbReference type="STRING" id="1221500.ABE65_006200"/>
<dbReference type="InterPro" id="IPR027417">
    <property type="entry name" value="P-loop_NTPase"/>
</dbReference>
<dbReference type="GO" id="GO:0005886">
    <property type="term" value="C:plasma membrane"/>
    <property type="evidence" value="ECO:0007669"/>
    <property type="project" value="TreeGrafter"/>
</dbReference>
<dbReference type="Proteomes" id="UP000076623">
    <property type="component" value="Chromosome"/>
</dbReference>
<accession>A0A160ILY1</accession>
<dbReference type="AlphaFoldDB" id="A0A160ILY1"/>
<dbReference type="FunFam" id="3.40.50.300:FF:000483">
    <property type="entry name" value="Sensor histidine kinase KdpD"/>
    <property type="match status" value="1"/>
</dbReference>
<dbReference type="PANTHER" id="PTHR45569">
    <property type="entry name" value="SENSOR PROTEIN KDPD"/>
    <property type="match status" value="1"/>
</dbReference>
<organism evidence="6 7">
    <name type="scientific">Fictibacillus phosphorivorans</name>
    <dbReference type="NCBI Taxonomy" id="1221500"/>
    <lineage>
        <taxon>Bacteria</taxon>
        <taxon>Bacillati</taxon>
        <taxon>Bacillota</taxon>
        <taxon>Bacilli</taxon>
        <taxon>Bacillales</taxon>
        <taxon>Fictibacillaceae</taxon>
        <taxon>Fictibacillus</taxon>
    </lineage>
</organism>
<keyword evidence="7" id="KW-1185">Reference proteome</keyword>
<feature type="domain" description="UspA" evidence="4">
    <location>
        <begin position="254"/>
        <end position="372"/>
    </location>
</feature>
<evidence type="ECO:0000313" key="7">
    <source>
        <dbReference type="Proteomes" id="UP000076623"/>
    </source>
</evidence>
<keyword evidence="1" id="KW-0808">Transferase</keyword>
<dbReference type="KEGG" id="fpn:ABE65_006200"/>
<dbReference type="GO" id="GO:0000155">
    <property type="term" value="F:phosphorelay sensor kinase activity"/>
    <property type="evidence" value="ECO:0007669"/>
    <property type="project" value="InterPro"/>
</dbReference>
<gene>
    <name evidence="6" type="ORF">ABE65_006200</name>
</gene>
<dbReference type="InterPro" id="IPR052023">
    <property type="entry name" value="Histidine_kinase_KdpD"/>
</dbReference>